<comment type="caution">
    <text evidence="1">The sequence shown here is derived from an EMBL/GenBank/DDBJ whole genome shotgun (WGS) entry which is preliminary data.</text>
</comment>
<accession>A0AAW0J426</accession>
<evidence type="ECO:0000313" key="2">
    <source>
        <dbReference type="Proteomes" id="UP000237347"/>
    </source>
</evidence>
<proteinExistence type="predicted"/>
<protein>
    <submittedName>
        <fullName evidence="1">Uncharacterized protein</fullName>
    </submittedName>
</protein>
<dbReference type="Proteomes" id="UP000237347">
    <property type="component" value="Unassembled WGS sequence"/>
</dbReference>
<sequence length="120" mass="14291">MESSKEKMHPQRNPIFPKRIILIHHGLLQRVTISTYPIGRSFSMKKECRIREQDLGNFQEERLKVIKLRGKNMEASYIGFQVENRLLMFLIVYQKQKLERSPIQIRIISPVSILRKVQIM</sequence>
<organism evidence="1 2">
    <name type="scientific">Quercus suber</name>
    <name type="common">Cork oak</name>
    <dbReference type="NCBI Taxonomy" id="58331"/>
    <lineage>
        <taxon>Eukaryota</taxon>
        <taxon>Viridiplantae</taxon>
        <taxon>Streptophyta</taxon>
        <taxon>Embryophyta</taxon>
        <taxon>Tracheophyta</taxon>
        <taxon>Spermatophyta</taxon>
        <taxon>Magnoliopsida</taxon>
        <taxon>eudicotyledons</taxon>
        <taxon>Gunneridae</taxon>
        <taxon>Pentapetalae</taxon>
        <taxon>rosids</taxon>
        <taxon>fabids</taxon>
        <taxon>Fagales</taxon>
        <taxon>Fagaceae</taxon>
        <taxon>Quercus</taxon>
    </lineage>
</organism>
<name>A0AAW0J426_QUESU</name>
<evidence type="ECO:0000313" key="1">
    <source>
        <dbReference type="EMBL" id="KAK7821499.1"/>
    </source>
</evidence>
<dbReference type="EMBL" id="PKMF04000700">
    <property type="protein sequence ID" value="KAK7821499.1"/>
    <property type="molecule type" value="Genomic_DNA"/>
</dbReference>
<keyword evidence="2" id="KW-1185">Reference proteome</keyword>
<dbReference type="AlphaFoldDB" id="A0AAW0J426"/>
<gene>
    <name evidence="1" type="ORF">CFP56_037628</name>
</gene>
<reference evidence="1 2" key="1">
    <citation type="journal article" date="2018" name="Sci. Data">
        <title>The draft genome sequence of cork oak.</title>
        <authorList>
            <person name="Ramos A.M."/>
            <person name="Usie A."/>
            <person name="Barbosa P."/>
            <person name="Barros P.M."/>
            <person name="Capote T."/>
            <person name="Chaves I."/>
            <person name="Simoes F."/>
            <person name="Abreu I."/>
            <person name="Carrasquinho I."/>
            <person name="Faro C."/>
            <person name="Guimaraes J.B."/>
            <person name="Mendonca D."/>
            <person name="Nobrega F."/>
            <person name="Rodrigues L."/>
            <person name="Saibo N.J.M."/>
            <person name="Varela M.C."/>
            <person name="Egas C."/>
            <person name="Matos J."/>
            <person name="Miguel C.M."/>
            <person name="Oliveira M.M."/>
            <person name="Ricardo C.P."/>
            <person name="Goncalves S."/>
        </authorList>
    </citation>
    <scope>NUCLEOTIDE SEQUENCE [LARGE SCALE GENOMIC DNA]</scope>
    <source>
        <strain evidence="2">cv. HL8</strain>
    </source>
</reference>